<dbReference type="AlphaFoldDB" id="A0A7Y9PFN5"/>
<evidence type="ECO:0000256" key="3">
    <source>
        <dbReference type="ARBA" id="ARBA00023004"/>
    </source>
</evidence>
<organism evidence="7 8">
    <name type="scientific">Granulicella arctica</name>
    <dbReference type="NCBI Taxonomy" id="940613"/>
    <lineage>
        <taxon>Bacteria</taxon>
        <taxon>Pseudomonadati</taxon>
        <taxon>Acidobacteriota</taxon>
        <taxon>Terriglobia</taxon>
        <taxon>Terriglobales</taxon>
        <taxon>Acidobacteriaceae</taxon>
        <taxon>Granulicella</taxon>
    </lineage>
</organism>
<dbReference type="GO" id="GO:0046872">
    <property type="term" value="F:metal ion binding"/>
    <property type="evidence" value="ECO:0007669"/>
    <property type="project" value="UniProtKB-KW"/>
</dbReference>
<keyword evidence="2 4" id="KW-0479">Metal-binding</keyword>
<evidence type="ECO:0000256" key="2">
    <source>
        <dbReference type="ARBA" id="ARBA00022723"/>
    </source>
</evidence>
<dbReference type="InterPro" id="IPR036909">
    <property type="entry name" value="Cyt_c-like_dom_sf"/>
</dbReference>
<keyword evidence="1 4" id="KW-0349">Heme</keyword>
<keyword evidence="3 4" id="KW-0408">Iron</keyword>
<protein>
    <submittedName>
        <fullName evidence="7">Mono/diheme cytochrome c family protein</fullName>
    </submittedName>
</protein>
<evidence type="ECO:0000256" key="4">
    <source>
        <dbReference type="PROSITE-ProRule" id="PRU00433"/>
    </source>
</evidence>
<dbReference type="EMBL" id="JACCCW010000001">
    <property type="protein sequence ID" value="NYF78824.1"/>
    <property type="molecule type" value="Genomic_DNA"/>
</dbReference>
<gene>
    <name evidence="7" type="ORF">HDF17_001111</name>
</gene>
<dbReference type="InterPro" id="IPR011429">
    <property type="entry name" value="Cyt_c_Planctomycete-type"/>
</dbReference>
<name>A0A7Y9PFN5_9BACT</name>
<dbReference type="PROSITE" id="PS51007">
    <property type="entry name" value="CYTC"/>
    <property type="match status" value="1"/>
</dbReference>
<evidence type="ECO:0000256" key="1">
    <source>
        <dbReference type="ARBA" id="ARBA00022617"/>
    </source>
</evidence>
<dbReference type="Gene3D" id="1.10.760.10">
    <property type="entry name" value="Cytochrome c-like domain"/>
    <property type="match status" value="1"/>
</dbReference>
<comment type="caution">
    <text evidence="7">The sequence shown here is derived from an EMBL/GenBank/DDBJ whole genome shotgun (WGS) entry which is preliminary data.</text>
</comment>
<evidence type="ECO:0000259" key="6">
    <source>
        <dbReference type="PROSITE" id="PS51007"/>
    </source>
</evidence>
<dbReference type="Pfam" id="PF07635">
    <property type="entry name" value="PSCyt1"/>
    <property type="match status" value="1"/>
</dbReference>
<feature type="domain" description="Cytochrome c" evidence="6">
    <location>
        <begin position="25"/>
        <end position="127"/>
    </location>
</feature>
<feature type="signal peptide" evidence="5">
    <location>
        <begin position="1"/>
        <end position="25"/>
    </location>
</feature>
<dbReference type="GO" id="GO:0020037">
    <property type="term" value="F:heme binding"/>
    <property type="evidence" value="ECO:0007669"/>
    <property type="project" value="InterPro"/>
</dbReference>
<proteinExistence type="predicted"/>
<dbReference type="PANTHER" id="PTHR35889">
    <property type="entry name" value="CYCLOINULO-OLIGOSACCHARIDE FRUCTANOTRANSFERASE-RELATED"/>
    <property type="match status" value="1"/>
</dbReference>
<evidence type="ECO:0000256" key="5">
    <source>
        <dbReference type="SAM" id="SignalP"/>
    </source>
</evidence>
<evidence type="ECO:0000313" key="8">
    <source>
        <dbReference type="Proteomes" id="UP000589520"/>
    </source>
</evidence>
<dbReference type="Proteomes" id="UP000589520">
    <property type="component" value="Unassembled WGS sequence"/>
</dbReference>
<dbReference type="InterPro" id="IPR009056">
    <property type="entry name" value="Cyt_c-like_dom"/>
</dbReference>
<reference evidence="7 8" key="1">
    <citation type="submission" date="2020-07" db="EMBL/GenBank/DDBJ databases">
        <title>Genomic Encyclopedia of Type Strains, Phase IV (KMG-V): Genome sequencing to study the core and pangenomes of soil and plant-associated prokaryotes.</title>
        <authorList>
            <person name="Whitman W."/>
        </authorList>
    </citation>
    <scope>NUCLEOTIDE SEQUENCE [LARGE SCALE GENOMIC DNA]</scope>
    <source>
        <strain evidence="7 8">X4EP2</strain>
    </source>
</reference>
<accession>A0A7Y9PFN5</accession>
<feature type="chain" id="PRO_5031033853" evidence="5">
    <location>
        <begin position="26"/>
        <end position="136"/>
    </location>
</feature>
<evidence type="ECO:0000313" key="7">
    <source>
        <dbReference type="EMBL" id="NYF78824.1"/>
    </source>
</evidence>
<dbReference type="SUPFAM" id="SSF46626">
    <property type="entry name" value="Cytochrome c"/>
    <property type="match status" value="1"/>
</dbReference>
<dbReference type="RefSeq" id="WP_179488570.1">
    <property type="nucleotide sequence ID" value="NZ_JACCCW010000001.1"/>
</dbReference>
<dbReference type="PANTHER" id="PTHR35889:SF3">
    <property type="entry name" value="F-BOX DOMAIN-CONTAINING PROTEIN"/>
    <property type="match status" value="1"/>
</dbReference>
<dbReference type="GO" id="GO:0009055">
    <property type="term" value="F:electron transfer activity"/>
    <property type="evidence" value="ECO:0007669"/>
    <property type="project" value="InterPro"/>
</dbReference>
<keyword evidence="8" id="KW-1185">Reference proteome</keyword>
<sequence length="136" mass="14759">MKRLLAGCFLSMAVLISWSLRSVRAQDNPGTVEFYTSKVQPVLESNCYRCHGGMNRRGGLSLQTKAGMLKGGHDGTVLVPGHPEQSLLVKLIRHEGPANDPMPMPPRKPKLSDADIALVEQWVKAGAIMPDTPTGK</sequence>
<keyword evidence="5" id="KW-0732">Signal</keyword>